<protein>
    <submittedName>
        <fullName evidence="1">Uncharacterized protein</fullName>
    </submittedName>
</protein>
<dbReference type="Proteomes" id="UP000076489">
    <property type="component" value="Unassembled WGS sequence"/>
</dbReference>
<reference evidence="2" key="1">
    <citation type="submission" date="2016-03" db="EMBL/GenBank/DDBJ databases">
        <authorList>
            <person name="Ray J."/>
            <person name="Price M."/>
            <person name="Deutschbauer A."/>
        </authorList>
    </citation>
    <scope>NUCLEOTIDE SEQUENCE [LARGE SCALE GENOMIC DNA]</scope>
    <source>
        <strain evidence="2">FW300-N1B4</strain>
    </source>
</reference>
<dbReference type="EMBL" id="LUKJ01000002">
    <property type="protein sequence ID" value="KZN20457.1"/>
    <property type="molecule type" value="Genomic_DNA"/>
</dbReference>
<evidence type="ECO:0000313" key="2">
    <source>
        <dbReference type="Proteomes" id="UP000076489"/>
    </source>
</evidence>
<gene>
    <name evidence="1" type="ORF">A1D17_02640</name>
</gene>
<sequence>MATKTSGTELKAFYADRYYWVVSPDSNGDDAWYEGLVLEVNGVEHGDEFSIISDLENVDDVVIVTGDVFANREDFPPTSFEAFFNAWLELQKTVHLAVTVPKDKQEAVRAAILAAGGSIK</sequence>
<comment type="caution">
    <text evidence="1">The sequence shown here is derived from an EMBL/GenBank/DDBJ whole genome shotgun (WGS) entry which is preliminary data.</text>
</comment>
<dbReference type="AlphaFoldDB" id="A0A161Z9Q9"/>
<name>A0A161Z9Q9_PSEFL</name>
<proteinExistence type="predicted"/>
<dbReference type="RefSeq" id="WP_063340501.1">
    <property type="nucleotide sequence ID" value="NZ_LUKJ01000002.1"/>
</dbReference>
<evidence type="ECO:0000313" key="1">
    <source>
        <dbReference type="EMBL" id="KZN20457.1"/>
    </source>
</evidence>
<reference evidence="1 2" key="2">
    <citation type="journal article" date="2018" name="Nature">
        <title>Mutant phenotypes for thousands of bacterial genes of unknown function.</title>
        <authorList>
            <person name="Price M.N."/>
            <person name="Wetmore K.M."/>
            <person name="Waters R.J."/>
            <person name="Callaghan M."/>
            <person name="Ray J."/>
            <person name="Liu H."/>
            <person name="Kuehl J.V."/>
            <person name="Melnyk R.A."/>
            <person name="Lamson J.S."/>
            <person name="Suh Y."/>
            <person name="Carlson H.K."/>
            <person name="Esquivel Z."/>
            <person name="Sadeeshkumar H."/>
            <person name="Chakraborty R."/>
            <person name="Zane G.M."/>
            <person name="Rubin B.E."/>
            <person name="Wall J.D."/>
            <person name="Visel A."/>
            <person name="Bristow J."/>
            <person name="Blow M.J."/>
            <person name="Arkin A.P."/>
            <person name="Deutschbauer A.M."/>
        </authorList>
    </citation>
    <scope>NUCLEOTIDE SEQUENCE [LARGE SCALE GENOMIC DNA]</scope>
    <source>
        <strain evidence="1 2">FW300-N1B4</strain>
    </source>
</reference>
<organism evidence="1 2">
    <name type="scientific">Pseudomonas fluorescens</name>
    <dbReference type="NCBI Taxonomy" id="294"/>
    <lineage>
        <taxon>Bacteria</taxon>
        <taxon>Pseudomonadati</taxon>
        <taxon>Pseudomonadota</taxon>
        <taxon>Gammaproteobacteria</taxon>
        <taxon>Pseudomonadales</taxon>
        <taxon>Pseudomonadaceae</taxon>
        <taxon>Pseudomonas</taxon>
    </lineage>
</organism>
<accession>A0A161Z9Q9</accession>
<dbReference type="OrthoDB" id="6886787at2"/>